<dbReference type="InterPro" id="IPR001179">
    <property type="entry name" value="PPIase_FKBP_dom"/>
</dbReference>
<dbReference type="PROSITE" id="PS50059">
    <property type="entry name" value="FKBP_PPIASE"/>
    <property type="match status" value="1"/>
</dbReference>
<dbReference type="EC" id="5.2.1.8" evidence="10"/>
<comment type="similarity">
    <text evidence="3 10">Belongs to the FKBP-type PPIase family.</text>
</comment>
<sequence length="144" mass="16049">MSNPQQGDTVTIFYKGKLDNGEIFKEVTPENPVQATIGNSEMPPTLELAIREMNPGETRMVRVPPEEGFGIRQKELLQTIENPEIIEKLNPKPGMILSLKVEKDGVEQQIPATVVERDGNSLTVDYNHPLAGHHLTYEVTLVSM</sequence>
<dbReference type="GO" id="GO:0005737">
    <property type="term" value="C:cytoplasm"/>
    <property type="evidence" value="ECO:0007669"/>
    <property type="project" value="UniProtKB-SubCell"/>
</dbReference>
<name>A0A8D5JR25_9BACT</name>
<evidence type="ECO:0000256" key="2">
    <source>
        <dbReference type="ARBA" id="ARBA00004496"/>
    </source>
</evidence>
<accession>A0A8D5JR25</accession>
<evidence type="ECO:0000256" key="10">
    <source>
        <dbReference type="RuleBase" id="RU003915"/>
    </source>
</evidence>
<protein>
    <recommendedName>
        <fullName evidence="10">Peptidyl-prolyl cis-trans isomerase</fullName>
        <ecNumber evidence="10">5.2.1.8</ecNumber>
    </recommendedName>
</protein>
<dbReference type="RefSeq" id="WP_228856744.1">
    <property type="nucleotide sequence ID" value="NZ_AP024086.1"/>
</dbReference>
<evidence type="ECO:0000256" key="6">
    <source>
        <dbReference type="ARBA" id="ARBA00023186"/>
    </source>
</evidence>
<dbReference type="PANTHER" id="PTHR47861">
    <property type="entry name" value="FKBP-TYPE PEPTIDYL-PROLYL CIS-TRANS ISOMERASE SLYD"/>
    <property type="match status" value="1"/>
</dbReference>
<dbReference type="Pfam" id="PF00254">
    <property type="entry name" value="FKBP_C"/>
    <property type="match status" value="1"/>
</dbReference>
<reference evidence="12" key="1">
    <citation type="submission" date="2020-09" db="EMBL/GenBank/DDBJ databases">
        <title>Desulfogranum mesoprofundum gen. nov., sp. nov., a novel mesophilic, sulfate-reducing chemolithoautotroph isolated from a deep-sea hydrothermal vent chimney in the Suiyo Seamount.</title>
        <authorList>
            <person name="Hashimoto Y."/>
            <person name="Nakagawa S."/>
        </authorList>
    </citation>
    <scope>NUCLEOTIDE SEQUENCE</scope>
    <source>
        <strain evidence="12">KT2</strain>
    </source>
</reference>
<dbReference type="KEGG" id="dbk:DGMP_13290"/>
<evidence type="ECO:0000256" key="3">
    <source>
        <dbReference type="ARBA" id="ARBA00006577"/>
    </source>
</evidence>
<comment type="function">
    <text evidence="8">Also involved in hydrogenase metallocenter assembly, probably by participating in the nickel insertion step. This function in hydrogenase biosynthesis requires chaperone activity and the presence of the metal-binding domain, but not PPIase activity.</text>
</comment>
<comment type="catalytic activity">
    <reaction evidence="1 9 10">
        <text>[protein]-peptidylproline (omega=180) = [protein]-peptidylproline (omega=0)</text>
        <dbReference type="Rhea" id="RHEA:16237"/>
        <dbReference type="Rhea" id="RHEA-COMP:10747"/>
        <dbReference type="Rhea" id="RHEA-COMP:10748"/>
        <dbReference type="ChEBI" id="CHEBI:83833"/>
        <dbReference type="ChEBI" id="CHEBI:83834"/>
        <dbReference type="EC" id="5.2.1.8"/>
    </reaction>
</comment>
<evidence type="ECO:0000256" key="1">
    <source>
        <dbReference type="ARBA" id="ARBA00000971"/>
    </source>
</evidence>
<organism evidence="12 13">
    <name type="scientific">Desulfomarina profundi</name>
    <dbReference type="NCBI Taxonomy" id="2772557"/>
    <lineage>
        <taxon>Bacteria</taxon>
        <taxon>Pseudomonadati</taxon>
        <taxon>Thermodesulfobacteriota</taxon>
        <taxon>Desulfobulbia</taxon>
        <taxon>Desulfobulbales</taxon>
        <taxon>Desulfobulbaceae</taxon>
        <taxon>Desulfomarina</taxon>
    </lineage>
</organism>
<evidence type="ECO:0000259" key="11">
    <source>
        <dbReference type="PROSITE" id="PS50059"/>
    </source>
</evidence>
<evidence type="ECO:0000256" key="5">
    <source>
        <dbReference type="ARBA" id="ARBA00023110"/>
    </source>
</evidence>
<comment type="subcellular location">
    <subcellularLocation>
        <location evidence="2">Cytoplasm</location>
    </subcellularLocation>
</comment>
<evidence type="ECO:0000256" key="7">
    <source>
        <dbReference type="ARBA" id="ARBA00023235"/>
    </source>
</evidence>
<keyword evidence="7 9" id="KW-0413">Isomerase</keyword>
<dbReference type="GO" id="GO:0003755">
    <property type="term" value="F:peptidyl-prolyl cis-trans isomerase activity"/>
    <property type="evidence" value="ECO:0007669"/>
    <property type="project" value="UniProtKB-UniRule"/>
</dbReference>
<dbReference type="EMBL" id="AP024086">
    <property type="protein sequence ID" value="BCL60636.1"/>
    <property type="molecule type" value="Genomic_DNA"/>
</dbReference>
<evidence type="ECO:0000313" key="13">
    <source>
        <dbReference type="Proteomes" id="UP000826725"/>
    </source>
</evidence>
<dbReference type="Proteomes" id="UP000826725">
    <property type="component" value="Chromosome"/>
</dbReference>
<gene>
    <name evidence="12" type="ORF">DGMP_13290</name>
</gene>
<proteinExistence type="inferred from homology"/>
<keyword evidence="4" id="KW-0963">Cytoplasm</keyword>
<dbReference type="AlphaFoldDB" id="A0A8D5JR25"/>
<evidence type="ECO:0000313" key="12">
    <source>
        <dbReference type="EMBL" id="BCL60636.1"/>
    </source>
</evidence>
<feature type="domain" description="PPIase FKBP-type" evidence="11">
    <location>
        <begin position="7"/>
        <end position="107"/>
    </location>
</feature>
<keyword evidence="13" id="KW-1185">Reference proteome</keyword>
<keyword evidence="6" id="KW-0143">Chaperone</keyword>
<evidence type="ECO:0000256" key="9">
    <source>
        <dbReference type="PROSITE-ProRule" id="PRU00277"/>
    </source>
</evidence>
<keyword evidence="5 9" id="KW-0697">Rotamase</keyword>
<evidence type="ECO:0000256" key="4">
    <source>
        <dbReference type="ARBA" id="ARBA00022490"/>
    </source>
</evidence>
<evidence type="ECO:0000256" key="8">
    <source>
        <dbReference type="ARBA" id="ARBA00037071"/>
    </source>
</evidence>
<dbReference type="PANTHER" id="PTHR47861:SF3">
    <property type="entry name" value="FKBP-TYPE PEPTIDYL-PROLYL CIS-TRANS ISOMERASE SLYD"/>
    <property type="match status" value="1"/>
</dbReference>